<dbReference type="GO" id="GO:0006796">
    <property type="term" value="P:phosphate-containing compound metabolic process"/>
    <property type="evidence" value="ECO:0007669"/>
    <property type="project" value="UniProtKB-ARBA"/>
</dbReference>
<keyword evidence="1" id="KW-0808">Transferase</keyword>
<name>A0A9P5TJ94_GYMJU</name>
<dbReference type="InterPro" id="IPR002139">
    <property type="entry name" value="Ribo/fructo_kinase"/>
</dbReference>
<dbReference type="PANTHER" id="PTHR10584:SF166">
    <property type="entry name" value="RIBOKINASE"/>
    <property type="match status" value="1"/>
</dbReference>
<dbReference type="OrthoDB" id="415590at2759"/>
<feature type="domain" description="Carbohydrate kinase PfkB" evidence="3">
    <location>
        <begin position="152"/>
        <end position="285"/>
    </location>
</feature>
<reference evidence="4" key="1">
    <citation type="submission" date="2020-11" db="EMBL/GenBank/DDBJ databases">
        <authorList>
            <consortium name="DOE Joint Genome Institute"/>
            <person name="Ahrendt S."/>
            <person name="Riley R."/>
            <person name="Andreopoulos W."/>
            <person name="LaButti K."/>
            <person name="Pangilinan J."/>
            <person name="Ruiz-duenas F.J."/>
            <person name="Barrasa J.M."/>
            <person name="Sanchez-Garcia M."/>
            <person name="Camarero S."/>
            <person name="Miyauchi S."/>
            <person name="Serrano A."/>
            <person name="Linde D."/>
            <person name="Babiker R."/>
            <person name="Drula E."/>
            <person name="Ayuso-Fernandez I."/>
            <person name="Pacheco R."/>
            <person name="Padilla G."/>
            <person name="Ferreira P."/>
            <person name="Barriuso J."/>
            <person name="Kellner H."/>
            <person name="Castanera R."/>
            <person name="Alfaro M."/>
            <person name="Ramirez L."/>
            <person name="Pisabarro A.G."/>
            <person name="Kuo A."/>
            <person name="Tritt A."/>
            <person name="Lipzen A."/>
            <person name="He G."/>
            <person name="Yan M."/>
            <person name="Ng V."/>
            <person name="Cullen D."/>
            <person name="Martin F."/>
            <person name="Rosso M.-N."/>
            <person name="Henrissat B."/>
            <person name="Hibbett D."/>
            <person name="Martinez A.T."/>
            <person name="Grigoriev I.V."/>
        </authorList>
    </citation>
    <scope>NUCLEOTIDE SEQUENCE</scope>
    <source>
        <strain evidence="4">AH 44721</strain>
    </source>
</reference>
<dbReference type="PRINTS" id="PR00990">
    <property type="entry name" value="RIBOKINASE"/>
</dbReference>
<evidence type="ECO:0000313" key="4">
    <source>
        <dbReference type="EMBL" id="KAF8881826.1"/>
    </source>
</evidence>
<dbReference type="EMBL" id="JADNYJ010000128">
    <property type="protein sequence ID" value="KAF8881826.1"/>
    <property type="molecule type" value="Genomic_DNA"/>
</dbReference>
<dbReference type="Pfam" id="PF00294">
    <property type="entry name" value="PfkB"/>
    <property type="match status" value="2"/>
</dbReference>
<dbReference type="Proteomes" id="UP000724874">
    <property type="component" value="Unassembled WGS sequence"/>
</dbReference>
<dbReference type="GO" id="GO:0016301">
    <property type="term" value="F:kinase activity"/>
    <property type="evidence" value="ECO:0007669"/>
    <property type="project" value="UniProtKB-KW"/>
</dbReference>
<dbReference type="InterPro" id="IPR011611">
    <property type="entry name" value="PfkB_dom"/>
</dbReference>
<accession>A0A9P5TJ94</accession>
<protein>
    <submittedName>
        <fullName evidence="4">Ribokinase-like protein</fullName>
    </submittedName>
</protein>
<dbReference type="PANTHER" id="PTHR10584">
    <property type="entry name" value="SUGAR KINASE"/>
    <property type="match status" value="1"/>
</dbReference>
<feature type="domain" description="Carbohydrate kinase PfkB" evidence="3">
    <location>
        <begin position="21"/>
        <end position="116"/>
    </location>
</feature>
<evidence type="ECO:0000256" key="1">
    <source>
        <dbReference type="ARBA" id="ARBA00022679"/>
    </source>
</evidence>
<proteinExistence type="predicted"/>
<dbReference type="SUPFAM" id="SSF53613">
    <property type="entry name" value="Ribokinase-like"/>
    <property type="match status" value="1"/>
</dbReference>
<evidence type="ECO:0000256" key="2">
    <source>
        <dbReference type="ARBA" id="ARBA00022777"/>
    </source>
</evidence>
<organism evidence="4 5">
    <name type="scientific">Gymnopilus junonius</name>
    <name type="common">Spectacular rustgill mushroom</name>
    <name type="synonym">Gymnopilus spectabilis subsp. junonius</name>
    <dbReference type="NCBI Taxonomy" id="109634"/>
    <lineage>
        <taxon>Eukaryota</taxon>
        <taxon>Fungi</taxon>
        <taxon>Dikarya</taxon>
        <taxon>Basidiomycota</taxon>
        <taxon>Agaricomycotina</taxon>
        <taxon>Agaricomycetes</taxon>
        <taxon>Agaricomycetidae</taxon>
        <taxon>Agaricales</taxon>
        <taxon>Agaricineae</taxon>
        <taxon>Hymenogastraceae</taxon>
        <taxon>Gymnopilus</taxon>
    </lineage>
</organism>
<gene>
    <name evidence="4" type="ORF">CPB84DRAFT_1791446</name>
</gene>
<dbReference type="AlphaFoldDB" id="A0A9P5TJ94"/>
<comment type="caution">
    <text evidence="4">The sequence shown here is derived from an EMBL/GenBank/DDBJ whole genome shotgun (WGS) entry which is preliminary data.</text>
</comment>
<evidence type="ECO:0000313" key="5">
    <source>
        <dbReference type="Proteomes" id="UP000724874"/>
    </source>
</evidence>
<keyword evidence="2" id="KW-0418">Kinase</keyword>
<dbReference type="InterPro" id="IPR029056">
    <property type="entry name" value="Ribokinase-like"/>
</dbReference>
<evidence type="ECO:0000259" key="3">
    <source>
        <dbReference type="Pfam" id="PF00294"/>
    </source>
</evidence>
<sequence length="298" mass="32047">MADNQCTCTVRGSIMQHIVRPGETLSSHAHESRVGGKGANQAVAIARAGGQTRFFGSIGRDGVWIRDKVAGYGIDVGGLIVVEEPTGRAIIQVDEKGENSIILFPGANFSELHEERFTKHGEGWFPETTHLLLQNEIPLRSTLYALQNAKNATLDWLIVNESEAQELYQAAAGSRAKPLSSMTTKELLFHLSAEPAFEGTNVVCTLGAEGVLAFDAPSALYQPAAKLVHGVRDTTGAGDSGLMEFGPRAHVGREITEDGVARILKTCVHAAGMCVEKRGTIDSIPSRAEVEERMLIRS</sequence>
<keyword evidence="5" id="KW-1185">Reference proteome</keyword>
<dbReference type="Gene3D" id="3.40.1190.20">
    <property type="match status" value="2"/>
</dbReference>